<feature type="domain" description="DUF7918" evidence="2">
    <location>
        <begin position="9"/>
        <end position="241"/>
    </location>
</feature>
<gene>
    <name evidence="3" type="ORF">NA56DRAFT_646020</name>
</gene>
<evidence type="ECO:0000313" key="3">
    <source>
        <dbReference type="EMBL" id="PMD20880.1"/>
    </source>
</evidence>
<proteinExistence type="predicted"/>
<evidence type="ECO:0000259" key="2">
    <source>
        <dbReference type="Pfam" id="PF25534"/>
    </source>
</evidence>
<dbReference type="STRING" id="1745343.A0A2J6Q3N1"/>
<evidence type="ECO:0000256" key="1">
    <source>
        <dbReference type="SAM" id="MobiDB-lite"/>
    </source>
</evidence>
<accession>A0A2J6Q3N1</accession>
<feature type="compositionally biased region" description="Basic and acidic residues" evidence="1">
    <location>
        <begin position="276"/>
        <end position="288"/>
    </location>
</feature>
<sequence length="323" mass="36007">MAILQGCPGVKCTIFSNGKTLEEYPDEDGELNNKKFSAPKDHQALTYVECTSNAEFGIRMELNQEFDSYAGYTHFAFWAYVDGQGIGGIFNELPEFETWSYDLLDAIGRISATEQARQKLKFCSITKVDDGDSARVKTDAKFATGLGEIIVTVHRCNVEPVITPASTPVSYTSPPAEISEKALKGQAISHGVSFGKEVRHHVPARTTKPVYPEGYHNPLGIFRFRYRSREALKQELIIPRSPSPEISMGPLNARRQSTANVPISKEQRLANLKKEIEKIKSEDGDENPRRRKRSLDDDVQTSGRAYKTSRQSNGSVVVDLTDD</sequence>
<keyword evidence="4" id="KW-1185">Reference proteome</keyword>
<feature type="compositionally biased region" description="Polar residues" evidence="1">
    <location>
        <begin position="300"/>
        <end position="315"/>
    </location>
</feature>
<dbReference type="AlphaFoldDB" id="A0A2J6Q3N1"/>
<feature type="region of interest" description="Disordered" evidence="1">
    <location>
        <begin position="276"/>
        <end position="323"/>
    </location>
</feature>
<name>A0A2J6Q3N1_9HELO</name>
<organism evidence="3 4">
    <name type="scientific">Hyaloscypha hepaticicola</name>
    <dbReference type="NCBI Taxonomy" id="2082293"/>
    <lineage>
        <taxon>Eukaryota</taxon>
        <taxon>Fungi</taxon>
        <taxon>Dikarya</taxon>
        <taxon>Ascomycota</taxon>
        <taxon>Pezizomycotina</taxon>
        <taxon>Leotiomycetes</taxon>
        <taxon>Helotiales</taxon>
        <taxon>Hyaloscyphaceae</taxon>
        <taxon>Hyaloscypha</taxon>
    </lineage>
</organism>
<reference evidence="3 4" key="1">
    <citation type="submission" date="2016-05" db="EMBL/GenBank/DDBJ databases">
        <title>A degradative enzymes factory behind the ericoid mycorrhizal symbiosis.</title>
        <authorList>
            <consortium name="DOE Joint Genome Institute"/>
            <person name="Martino E."/>
            <person name="Morin E."/>
            <person name="Grelet G."/>
            <person name="Kuo A."/>
            <person name="Kohler A."/>
            <person name="Daghino S."/>
            <person name="Barry K."/>
            <person name="Choi C."/>
            <person name="Cichocki N."/>
            <person name="Clum A."/>
            <person name="Copeland A."/>
            <person name="Hainaut M."/>
            <person name="Haridas S."/>
            <person name="Labutti K."/>
            <person name="Lindquist E."/>
            <person name="Lipzen A."/>
            <person name="Khouja H.-R."/>
            <person name="Murat C."/>
            <person name="Ohm R."/>
            <person name="Olson A."/>
            <person name="Spatafora J."/>
            <person name="Veneault-Fourrey C."/>
            <person name="Henrissat B."/>
            <person name="Grigoriev I."/>
            <person name="Martin F."/>
            <person name="Perotto S."/>
        </authorList>
    </citation>
    <scope>NUCLEOTIDE SEQUENCE [LARGE SCALE GENOMIC DNA]</scope>
    <source>
        <strain evidence="3 4">UAMH 7357</strain>
    </source>
</reference>
<dbReference type="EMBL" id="KZ613483">
    <property type="protein sequence ID" value="PMD20880.1"/>
    <property type="molecule type" value="Genomic_DNA"/>
</dbReference>
<dbReference type="InterPro" id="IPR057678">
    <property type="entry name" value="DUF7918"/>
</dbReference>
<dbReference type="OrthoDB" id="3364132at2759"/>
<evidence type="ECO:0000313" key="4">
    <source>
        <dbReference type="Proteomes" id="UP000235672"/>
    </source>
</evidence>
<dbReference type="Proteomes" id="UP000235672">
    <property type="component" value="Unassembled WGS sequence"/>
</dbReference>
<feature type="region of interest" description="Disordered" evidence="1">
    <location>
        <begin position="243"/>
        <end position="264"/>
    </location>
</feature>
<dbReference type="Pfam" id="PF25534">
    <property type="entry name" value="DUF7918"/>
    <property type="match status" value="1"/>
</dbReference>
<protein>
    <recommendedName>
        <fullName evidence="2">DUF7918 domain-containing protein</fullName>
    </recommendedName>
</protein>
<dbReference type="PANTHER" id="PTHR36223:SF1">
    <property type="entry name" value="TRANSCRIPTION ELONGATION FACTOR EAF N-TERMINAL DOMAIN-CONTAINING PROTEIN"/>
    <property type="match status" value="1"/>
</dbReference>
<dbReference type="PANTHER" id="PTHR36223">
    <property type="entry name" value="BETA-LACTAMASE-TYPE TRANSPEPTIDASE FOLD DOMAIN CONTAINING PROTEIN"/>
    <property type="match status" value="1"/>
</dbReference>